<gene>
    <name evidence="2" type="ORF">SporoS204_00295</name>
</gene>
<evidence type="ECO:0000313" key="3">
    <source>
        <dbReference type="Proteomes" id="UP000192486"/>
    </source>
</evidence>
<protein>
    <recommendedName>
        <fullName evidence="1">DUF559 domain-containing protein</fullName>
    </recommendedName>
</protein>
<dbReference type="SUPFAM" id="SSF52980">
    <property type="entry name" value="Restriction endonuclease-like"/>
    <property type="match status" value="1"/>
</dbReference>
<accession>A0ABM6JRJ6</accession>
<dbReference type="Gene3D" id="3.40.960.10">
    <property type="entry name" value="VSR Endonuclease"/>
    <property type="match status" value="1"/>
</dbReference>
<proteinExistence type="predicted"/>
<dbReference type="InterPro" id="IPR007569">
    <property type="entry name" value="DUF559"/>
</dbReference>
<evidence type="ECO:0000259" key="1">
    <source>
        <dbReference type="Pfam" id="PF04480"/>
    </source>
</evidence>
<dbReference type="RefSeq" id="WP_037562037.1">
    <property type="nucleotide sequence ID" value="NZ_CP015108.1"/>
</dbReference>
<sequence length="292" mass="34477">MKKYDAKVEQKCQVCGLVFPHNKQGRFTSHLLSNHYLSLDEYLLIHFYDENVLKCSYQFCDKLVQLRRGVPKKYCSRSCGGKGLPLECHICFKKFEASNRKTKTCGPKCAKILKSNSIIDWHKTMTAEDKLKHFEKIISKTAKTRKKNGTPSWNSGKTGIYTEETIEKIRAATLRQLENHSFQKTKIEKLMEAYLISLKVNYKYSFILDKRQFDFFLKDYNLIIECDGDYWHANPKFYPRPAIWQLERIQIDLLKDQIARRNGYEIKRFWEDDILNNFEIVKDIINDLLATT</sequence>
<reference evidence="2 3" key="1">
    <citation type="submission" date="2016-04" db="EMBL/GenBank/DDBJ databases">
        <title>Comparative Genomics and Epigenetics of Sporosarcina ureae.</title>
        <authorList>
            <person name="Oliver A.S."/>
            <person name="Cooper K.K."/>
        </authorList>
    </citation>
    <scope>NUCLEOTIDE SEQUENCE [LARGE SCALE GENOMIC DNA]</scope>
    <source>
        <strain evidence="2 3">S204</strain>
    </source>
</reference>
<evidence type="ECO:0000313" key="2">
    <source>
        <dbReference type="EMBL" id="ARF12743.1"/>
    </source>
</evidence>
<organism evidence="2 3">
    <name type="scientific">Sporosarcina ureae</name>
    <dbReference type="NCBI Taxonomy" id="1571"/>
    <lineage>
        <taxon>Bacteria</taxon>
        <taxon>Bacillati</taxon>
        <taxon>Bacillota</taxon>
        <taxon>Bacilli</taxon>
        <taxon>Bacillales</taxon>
        <taxon>Caryophanaceae</taxon>
        <taxon>Sporosarcina</taxon>
    </lineage>
</organism>
<name>A0ABM6JRJ6_SPOUR</name>
<dbReference type="Pfam" id="PF04480">
    <property type="entry name" value="DUF559"/>
    <property type="match status" value="1"/>
</dbReference>
<dbReference type="Proteomes" id="UP000192486">
    <property type="component" value="Chromosome"/>
</dbReference>
<dbReference type="EMBL" id="CP015108">
    <property type="protein sequence ID" value="ARF12743.1"/>
    <property type="molecule type" value="Genomic_DNA"/>
</dbReference>
<feature type="domain" description="DUF559" evidence="1">
    <location>
        <begin position="171"/>
        <end position="286"/>
    </location>
</feature>
<dbReference type="InterPro" id="IPR011335">
    <property type="entry name" value="Restrct_endonuc-II-like"/>
</dbReference>
<keyword evidence="3" id="KW-1185">Reference proteome</keyword>